<evidence type="ECO:0000313" key="2">
    <source>
        <dbReference type="Proteomes" id="UP000682204"/>
    </source>
</evidence>
<protein>
    <submittedName>
        <fullName evidence="1">DUF4392 domain-containing protein</fullName>
    </submittedName>
</protein>
<name>A0ACD1DTB8_9BACT</name>
<gene>
    <name evidence="1" type="ORF">KIH16_09375</name>
</gene>
<organism evidence="1 2">
    <name type="scientific">Aminirod propionatiphilus</name>
    <dbReference type="NCBI Taxonomy" id="3415223"/>
    <lineage>
        <taxon>Bacteria</taxon>
        <taxon>Thermotogati</taxon>
        <taxon>Synergistota</taxon>
        <taxon>Synergistia</taxon>
        <taxon>Synergistales</taxon>
        <taxon>Aminiphilaceae</taxon>
        <taxon>Aminirod</taxon>
    </lineage>
</organism>
<evidence type="ECO:0000313" key="1">
    <source>
        <dbReference type="EMBL" id="QVL35410.1"/>
    </source>
</evidence>
<sequence length="292" mass="30817">MREEEWVRGLMGLVACDRPRRGASTMGRPDHWTEALALLEGKRRIAVVTGFYVLEAGAAETDGPGGALVLARALERDGKRAVVVTDSLCFDVVAAGAAALDDGPPLLCVDEPGEIWSWDPDLLLYVERPGRCRDGTFRNMRGRDISSVTAPLDGAALEAPLRGVSLLSVGDGGNEAGMASFLEGLSAARPEFAPSLCCIPADVALAVDVSNWGAYALGALLSCRRGIWLGHGPYEEERLLRSLVAAGAVDGVSGLSEPSVDGFPLEVQREIVAELQNLWRTFTSSPEGGGAS</sequence>
<accession>A0ACD1DTB8</accession>
<proteinExistence type="predicted"/>
<keyword evidence="2" id="KW-1185">Reference proteome</keyword>
<dbReference type="Proteomes" id="UP000682204">
    <property type="component" value="Chromosome"/>
</dbReference>
<reference evidence="1" key="1">
    <citation type="submission" date="2021-05" db="EMBL/GenBank/DDBJ databases">
        <title>An isolated secondary fermenter in methanogenic hydrocarbon-degrading communities.</title>
        <authorList>
            <person name="Liu Y.-F."/>
            <person name="Liu Z.-l."/>
        </authorList>
    </citation>
    <scope>NUCLEOTIDE SEQUENCE</scope>
    <source>
        <strain evidence="1">L-13</strain>
    </source>
</reference>
<dbReference type="EMBL" id="CP074691">
    <property type="protein sequence ID" value="QVL35410.1"/>
    <property type="molecule type" value="Genomic_DNA"/>
</dbReference>